<evidence type="ECO:0000256" key="1">
    <source>
        <dbReference type="ARBA" id="ARBA00004191"/>
    </source>
</evidence>
<dbReference type="AlphaFoldDB" id="A0A5A7QU24"/>
<evidence type="ECO:0000256" key="6">
    <source>
        <dbReference type="ARBA" id="ARBA00023295"/>
    </source>
</evidence>
<comment type="similarity">
    <text evidence="2 8">Belongs to the glycosyl hydrolase 28 family.</text>
</comment>
<dbReference type="PANTHER" id="PTHR31375">
    <property type="match status" value="1"/>
</dbReference>
<name>A0A5A7QU24_STRAF</name>
<gene>
    <name evidence="9" type="ORF">STAS_25595</name>
</gene>
<dbReference type="InterPro" id="IPR006626">
    <property type="entry name" value="PbH1"/>
</dbReference>
<evidence type="ECO:0000256" key="8">
    <source>
        <dbReference type="RuleBase" id="RU361169"/>
    </source>
</evidence>
<evidence type="ECO:0000256" key="5">
    <source>
        <dbReference type="ARBA" id="ARBA00022801"/>
    </source>
</evidence>
<keyword evidence="4" id="KW-0964">Secreted</keyword>
<evidence type="ECO:0000256" key="3">
    <source>
        <dbReference type="ARBA" id="ARBA00022512"/>
    </source>
</evidence>
<dbReference type="GO" id="GO:0005975">
    <property type="term" value="P:carbohydrate metabolic process"/>
    <property type="evidence" value="ECO:0007669"/>
    <property type="project" value="InterPro"/>
</dbReference>
<keyword evidence="6 8" id="KW-0326">Glycosidase</keyword>
<sequence>MLMLPLTMENKIISLLFSMLCMASLLVGAKLRTFNVMSFGAHGNGITDDAQAFLKAWRAACQSQALPNTVPVVIVPSKRTFLLNPLTFNGPCKSSQIYMLVSGKLIAPVKTAWKGTQKNAWIIFSNVNGLVVKGKGVIDGQGPSWWPSRPCFDDPAHGVDCKGPIGMMFRRCNGLRLDGFSKVNGPGRHILIMATNDAIVSNLRVIAPGDSPNTDAIDISSSTRVQIRNSFIATGDDCIAISAGSSNIDVSGITCGPGHGIRAVPIVYPPRTRLWEPVCSRAWYQSRFYLGPCDDVPIVYPPRIRAGLGTPSPVGLGLSKDLQVRGRVRIPLVTCELSYIVHIWKIDPPYKTNGLFLLPPIGFGMEPHLDFIWTFPFFHGVFHDSGIGSLGSGGFDVVENVRVRNCTLRNTLTGVRIKTNQGGKGYARKISFQGIKFVAVDNPIQIEQFYCPLKVNCQNYTSAVAISDVSFIGISGTSIASNVISLRCSQRVECTNIRLDRVYITPTTPANKVTATCNNAQGRATRGIESLGEHGQNDQIESVSVSVTNCTFNGTTNGVRIKTWQGGSGFARNINFTNIT</sequence>
<evidence type="ECO:0000256" key="2">
    <source>
        <dbReference type="ARBA" id="ARBA00008834"/>
    </source>
</evidence>
<keyword evidence="3" id="KW-0134">Cell wall</keyword>
<keyword evidence="7" id="KW-0961">Cell wall biogenesis/degradation</keyword>
<reference evidence="10" key="1">
    <citation type="journal article" date="2019" name="Curr. Biol.">
        <title>Genome Sequence of Striga asiatica Provides Insight into the Evolution of Plant Parasitism.</title>
        <authorList>
            <person name="Yoshida S."/>
            <person name="Kim S."/>
            <person name="Wafula E.K."/>
            <person name="Tanskanen J."/>
            <person name="Kim Y.M."/>
            <person name="Honaas L."/>
            <person name="Yang Z."/>
            <person name="Spallek T."/>
            <person name="Conn C.E."/>
            <person name="Ichihashi Y."/>
            <person name="Cheong K."/>
            <person name="Cui S."/>
            <person name="Der J.P."/>
            <person name="Gundlach H."/>
            <person name="Jiao Y."/>
            <person name="Hori C."/>
            <person name="Ishida J.K."/>
            <person name="Kasahara H."/>
            <person name="Kiba T."/>
            <person name="Kim M.S."/>
            <person name="Koo N."/>
            <person name="Laohavisit A."/>
            <person name="Lee Y.H."/>
            <person name="Lumba S."/>
            <person name="McCourt P."/>
            <person name="Mortimer J.C."/>
            <person name="Mutuku J.M."/>
            <person name="Nomura T."/>
            <person name="Sasaki-Sekimoto Y."/>
            <person name="Seto Y."/>
            <person name="Wang Y."/>
            <person name="Wakatake T."/>
            <person name="Sakakibara H."/>
            <person name="Demura T."/>
            <person name="Yamaguchi S."/>
            <person name="Yoneyama K."/>
            <person name="Manabe R.I."/>
            <person name="Nelson D.C."/>
            <person name="Schulman A.H."/>
            <person name="Timko M.P."/>
            <person name="dePamphilis C.W."/>
            <person name="Choi D."/>
            <person name="Shirasu K."/>
        </authorList>
    </citation>
    <scope>NUCLEOTIDE SEQUENCE [LARGE SCALE GENOMIC DNA]</scope>
    <source>
        <strain evidence="10">cv. UVA1</strain>
    </source>
</reference>
<organism evidence="9 10">
    <name type="scientific">Striga asiatica</name>
    <name type="common">Asiatic witchweed</name>
    <name type="synonym">Buchnera asiatica</name>
    <dbReference type="NCBI Taxonomy" id="4170"/>
    <lineage>
        <taxon>Eukaryota</taxon>
        <taxon>Viridiplantae</taxon>
        <taxon>Streptophyta</taxon>
        <taxon>Embryophyta</taxon>
        <taxon>Tracheophyta</taxon>
        <taxon>Spermatophyta</taxon>
        <taxon>Magnoliopsida</taxon>
        <taxon>eudicotyledons</taxon>
        <taxon>Gunneridae</taxon>
        <taxon>Pentapetalae</taxon>
        <taxon>asterids</taxon>
        <taxon>lamiids</taxon>
        <taxon>Lamiales</taxon>
        <taxon>Orobanchaceae</taxon>
        <taxon>Buchnereae</taxon>
        <taxon>Striga</taxon>
    </lineage>
</organism>
<proteinExistence type="inferred from homology"/>
<comment type="subcellular location">
    <subcellularLocation>
        <location evidence="1">Secreted</location>
        <location evidence="1">Cell wall</location>
    </subcellularLocation>
</comment>
<keyword evidence="9" id="KW-0456">Lyase</keyword>
<comment type="caution">
    <text evidence="9">The sequence shown here is derived from an EMBL/GenBank/DDBJ whole genome shotgun (WGS) entry which is preliminary data.</text>
</comment>
<dbReference type="InterPro" id="IPR011050">
    <property type="entry name" value="Pectin_lyase_fold/virulence"/>
</dbReference>
<dbReference type="Pfam" id="PF00295">
    <property type="entry name" value="Glyco_hydro_28"/>
    <property type="match status" value="3"/>
</dbReference>
<dbReference type="InterPro" id="IPR012334">
    <property type="entry name" value="Pectin_lyas_fold"/>
</dbReference>
<evidence type="ECO:0000313" key="9">
    <source>
        <dbReference type="EMBL" id="GER48422.1"/>
    </source>
</evidence>
<keyword evidence="10" id="KW-1185">Reference proteome</keyword>
<evidence type="ECO:0000256" key="4">
    <source>
        <dbReference type="ARBA" id="ARBA00022525"/>
    </source>
</evidence>
<dbReference type="GO" id="GO:0004650">
    <property type="term" value="F:polygalacturonase activity"/>
    <property type="evidence" value="ECO:0007669"/>
    <property type="project" value="InterPro"/>
</dbReference>
<dbReference type="SMART" id="SM00710">
    <property type="entry name" value="PbH1"/>
    <property type="match status" value="4"/>
</dbReference>
<keyword evidence="5 8" id="KW-0378">Hydrolase</keyword>
<dbReference type="Proteomes" id="UP000325081">
    <property type="component" value="Unassembled WGS sequence"/>
</dbReference>
<accession>A0A5A7QU24</accession>
<dbReference type="SUPFAM" id="SSF51126">
    <property type="entry name" value="Pectin lyase-like"/>
    <property type="match status" value="2"/>
</dbReference>
<evidence type="ECO:0000256" key="7">
    <source>
        <dbReference type="ARBA" id="ARBA00023316"/>
    </source>
</evidence>
<dbReference type="EMBL" id="BKCP01008292">
    <property type="protein sequence ID" value="GER48422.1"/>
    <property type="molecule type" value="Genomic_DNA"/>
</dbReference>
<protein>
    <submittedName>
        <fullName evidence="9">Pectin lyase-like superfamily protein</fullName>
    </submittedName>
</protein>
<dbReference type="OrthoDB" id="187139at2759"/>
<dbReference type="Gene3D" id="2.160.20.10">
    <property type="entry name" value="Single-stranded right-handed beta-helix, Pectin lyase-like"/>
    <property type="match status" value="2"/>
</dbReference>
<dbReference type="GO" id="GO:0071555">
    <property type="term" value="P:cell wall organization"/>
    <property type="evidence" value="ECO:0007669"/>
    <property type="project" value="UniProtKB-KW"/>
</dbReference>
<dbReference type="GO" id="GO:0016829">
    <property type="term" value="F:lyase activity"/>
    <property type="evidence" value="ECO:0007669"/>
    <property type="project" value="UniProtKB-KW"/>
</dbReference>
<dbReference type="InterPro" id="IPR000743">
    <property type="entry name" value="Glyco_hydro_28"/>
</dbReference>
<evidence type="ECO:0000313" key="10">
    <source>
        <dbReference type="Proteomes" id="UP000325081"/>
    </source>
</evidence>